<dbReference type="InterPro" id="IPR006626">
    <property type="entry name" value="PbH1"/>
</dbReference>
<evidence type="ECO:0000256" key="10">
    <source>
        <dbReference type="ARBA" id="ARBA00023316"/>
    </source>
</evidence>
<evidence type="ECO:0000256" key="3">
    <source>
        <dbReference type="ARBA" id="ARBA00012736"/>
    </source>
</evidence>
<evidence type="ECO:0000313" key="15">
    <source>
        <dbReference type="Proteomes" id="UP001229421"/>
    </source>
</evidence>
<comment type="caution">
    <text evidence="14">The sequence shown here is derived from an EMBL/GenBank/DDBJ whole genome shotgun (WGS) entry which is preliminary data.</text>
</comment>
<keyword evidence="10" id="KW-0961">Cell wall biogenesis/degradation</keyword>
<dbReference type="InterPro" id="IPR012334">
    <property type="entry name" value="Pectin_lyas_fold"/>
</dbReference>
<dbReference type="Pfam" id="PF00295">
    <property type="entry name" value="Glyco_hydro_28"/>
    <property type="match status" value="1"/>
</dbReference>
<keyword evidence="5" id="KW-0964">Secreted</keyword>
<keyword evidence="7" id="KW-0677">Repeat</keyword>
<dbReference type="EMBL" id="JAUHHV010000007">
    <property type="protein sequence ID" value="KAK1416793.1"/>
    <property type="molecule type" value="Genomic_DNA"/>
</dbReference>
<organism evidence="14 15">
    <name type="scientific">Tagetes erecta</name>
    <name type="common">African marigold</name>
    <dbReference type="NCBI Taxonomy" id="13708"/>
    <lineage>
        <taxon>Eukaryota</taxon>
        <taxon>Viridiplantae</taxon>
        <taxon>Streptophyta</taxon>
        <taxon>Embryophyta</taxon>
        <taxon>Tracheophyta</taxon>
        <taxon>Spermatophyta</taxon>
        <taxon>Magnoliopsida</taxon>
        <taxon>eudicotyledons</taxon>
        <taxon>Gunneridae</taxon>
        <taxon>Pentapetalae</taxon>
        <taxon>asterids</taxon>
        <taxon>campanulids</taxon>
        <taxon>Asterales</taxon>
        <taxon>Asteraceae</taxon>
        <taxon>Asteroideae</taxon>
        <taxon>Heliantheae alliance</taxon>
        <taxon>Tageteae</taxon>
        <taxon>Tagetes</taxon>
    </lineage>
</organism>
<comment type="similarity">
    <text evidence="2 13">Belongs to the glycosyl hydrolase 28 family.</text>
</comment>
<evidence type="ECO:0000256" key="2">
    <source>
        <dbReference type="ARBA" id="ARBA00008834"/>
    </source>
</evidence>
<evidence type="ECO:0000256" key="11">
    <source>
        <dbReference type="ARBA" id="ARBA00034074"/>
    </source>
</evidence>
<evidence type="ECO:0000256" key="12">
    <source>
        <dbReference type="PROSITE-ProRule" id="PRU10052"/>
    </source>
</evidence>
<name>A0AAD8NQC3_TARER</name>
<dbReference type="InterPro" id="IPR011050">
    <property type="entry name" value="Pectin_lyase_fold/virulence"/>
</dbReference>
<dbReference type="PANTHER" id="PTHR31375">
    <property type="match status" value="1"/>
</dbReference>
<dbReference type="Proteomes" id="UP001229421">
    <property type="component" value="Unassembled WGS sequence"/>
</dbReference>
<keyword evidence="4" id="KW-0134">Cell wall</keyword>
<evidence type="ECO:0000256" key="5">
    <source>
        <dbReference type="ARBA" id="ARBA00022525"/>
    </source>
</evidence>
<dbReference type="Gene3D" id="2.160.20.10">
    <property type="entry name" value="Single-stranded right-handed beta-helix, Pectin lyase-like"/>
    <property type="match status" value="1"/>
</dbReference>
<comment type="subcellular location">
    <subcellularLocation>
        <location evidence="1">Secreted</location>
        <location evidence="1">Cell wall</location>
    </subcellularLocation>
</comment>
<evidence type="ECO:0000313" key="14">
    <source>
        <dbReference type="EMBL" id="KAK1416793.1"/>
    </source>
</evidence>
<comment type="catalytic activity">
    <reaction evidence="11">
        <text>(1,4-alpha-D-galacturonosyl)n+m + H2O = (1,4-alpha-D-galacturonosyl)n + (1,4-alpha-D-galacturonosyl)m.</text>
        <dbReference type="EC" id="3.2.1.15"/>
    </reaction>
</comment>
<evidence type="ECO:0000256" key="6">
    <source>
        <dbReference type="ARBA" id="ARBA00022729"/>
    </source>
</evidence>
<keyword evidence="9 13" id="KW-0326">Glycosidase</keyword>
<accession>A0AAD8NQC3</accession>
<dbReference type="GO" id="GO:0005975">
    <property type="term" value="P:carbohydrate metabolic process"/>
    <property type="evidence" value="ECO:0007669"/>
    <property type="project" value="InterPro"/>
</dbReference>
<evidence type="ECO:0000256" key="7">
    <source>
        <dbReference type="ARBA" id="ARBA00022737"/>
    </source>
</evidence>
<protein>
    <recommendedName>
        <fullName evidence="3">endo-polygalacturonase</fullName>
        <ecNumber evidence="3">3.2.1.15</ecNumber>
    </recommendedName>
</protein>
<sequence length="447" mass="48514">MSISVLLSSSDHKFVWIIIYSVFIFSTITDARCFDCLLHQLPILGDFSRIFESKVELNVKDYGAKGDGIGDDTQVFADVWDIACSSKVDSRIIIPDGTNCLVKPISLGGHCLSKVTLMISGSIIAPTNPDDWDGMDTHKWLYFHNVDHLTVEGGGTVDGLGHEWWATSCKTDPKNPCRHAPTAITFHRCNNLVVKDLMIVNGQQMQMAFTTCDRVSVSHLSVFAPGGSPNTDGIHISESTNVEVKDTTVRTGDDCISIVGNSSNVQVSRIVCGPGHGISIGSLGESGTCDQVSDVSVRGATLSNTENGLRIKTWQGGNGFVRNVAYEDVWMENVSNPIIIDQYYCDSSKPCPNKTCAVNIENISFVNIRGTSATREAIKFACSDVSPCEGVYLEDVEIVSAFGDITTSFCWQVKGSTSGYVYPPACYSTCKSFIKQTISSTTNLQAI</sequence>
<dbReference type="FunFam" id="2.160.20.10:FF:000032">
    <property type="entry name" value="Pectin lyase-like superfamily protein"/>
    <property type="match status" value="1"/>
</dbReference>
<dbReference type="EC" id="3.2.1.15" evidence="3"/>
<keyword evidence="15" id="KW-1185">Reference proteome</keyword>
<dbReference type="SUPFAM" id="SSF51126">
    <property type="entry name" value="Pectin lyase-like"/>
    <property type="match status" value="1"/>
</dbReference>
<evidence type="ECO:0000256" key="13">
    <source>
        <dbReference type="RuleBase" id="RU361169"/>
    </source>
</evidence>
<dbReference type="AlphaFoldDB" id="A0AAD8NQC3"/>
<gene>
    <name evidence="14" type="ORF">QVD17_25910</name>
</gene>
<evidence type="ECO:0000256" key="1">
    <source>
        <dbReference type="ARBA" id="ARBA00004191"/>
    </source>
</evidence>
<proteinExistence type="inferred from homology"/>
<dbReference type="InterPro" id="IPR000743">
    <property type="entry name" value="Glyco_hydro_28"/>
</dbReference>
<evidence type="ECO:0000256" key="4">
    <source>
        <dbReference type="ARBA" id="ARBA00022512"/>
    </source>
</evidence>
<keyword evidence="8 13" id="KW-0378">Hydrolase</keyword>
<dbReference type="PROSITE" id="PS00502">
    <property type="entry name" value="POLYGALACTURONASE"/>
    <property type="match status" value="1"/>
</dbReference>
<feature type="active site" evidence="12">
    <location>
        <position position="276"/>
    </location>
</feature>
<dbReference type="SMART" id="SM00710">
    <property type="entry name" value="PbH1"/>
    <property type="match status" value="6"/>
</dbReference>
<reference evidence="14" key="1">
    <citation type="journal article" date="2023" name="bioRxiv">
        <title>Improved chromosome-level genome assembly for marigold (Tagetes erecta).</title>
        <authorList>
            <person name="Jiang F."/>
            <person name="Yuan L."/>
            <person name="Wang S."/>
            <person name="Wang H."/>
            <person name="Xu D."/>
            <person name="Wang A."/>
            <person name="Fan W."/>
        </authorList>
    </citation>
    <scope>NUCLEOTIDE SEQUENCE</scope>
    <source>
        <strain evidence="14">WSJ</strain>
        <tissue evidence="14">Leaf</tissue>
    </source>
</reference>
<evidence type="ECO:0000256" key="8">
    <source>
        <dbReference type="ARBA" id="ARBA00022801"/>
    </source>
</evidence>
<dbReference type="GO" id="GO:0004650">
    <property type="term" value="F:polygalacturonase activity"/>
    <property type="evidence" value="ECO:0007669"/>
    <property type="project" value="UniProtKB-EC"/>
</dbReference>
<dbReference type="GO" id="GO:0071555">
    <property type="term" value="P:cell wall organization"/>
    <property type="evidence" value="ECO:0007669"/>
    <property type="project" value="UniProtKB-KW"/>
</dbReference>
<evidence type="ECO:0000256" key="9">
    <source>
        <dbReference type="ARBA" id="ARBA00023295"/>
    </source>
</evidence>
<keyword evidence="6" id="KW-0732">Signal</keyword>